<reference evidence="2" key="1">
    <citation type="submission" date="2023-04" db="EMBL/GenBank/DDBJ databases">
        <title>Phytophthora fragariaefolia NBRC 109709.</title>
        <authorList>
            <person name="Ichikawa N."/>
            <person name="Sato H."/>
            <person name="Tonouchi N."/>
        </authorList>
    </citation>
    <scope>NUCLEOTIDE SEQUENCE</scope>
    <source>
        <strain evidence="2">NBRC 109709</strain>
    </source>
</reference>
<feature type="region of interest" description="Disordered" evidence="1">
    <location>
        <begin position="1"/>
        <end position="50"/>
    </location>
</feature>
<feature type="compositionally biased region" description="Basic and acidic residues" evidence="1">
    <location>
        <begin position="1"/>
        <end position="13"/>
    </location>
</feature>
<keyword evidence="3" id="KW-1185">Reference proteome</keyword>
<dbReference type="EMBL" id="BSXT01003255">
    <property type="protein sequence ID" value="GMF53277.1"/>
    <property type="molecule type" value="Genomic_DNA"/>
</dbReference>
<gene>
    <name evidence="2" type="ORF">Pfra01_002199000</name>
</gene>
<sequence>MDSSRCEVVDTKRGSGAQSPLSHEDQQNEVLALDDDGNGTRSNCSSATNSDNTNLRAIARVVLREAPKDNLSAFGSASLESSATSRVQPGNHYSQPINSLNAFDRRYAESSGSESGEIALLGSLEDVFDPVDELLPAMAEDIIQEIDNGITAVLSVAMSKPVPFGATGAGDDLHAQEKTHSGSVSPSDGISYLQHFGIGKYCEHKQSLIGPIDDLSQAMYVANQDDSDLVFQALVGDEPLTDDWFHDVSLRDIETGPHLRAGPKTTYDLIMANASPEDILEAELSDDDEDDFDLVMSFKYPSPKRRVIEPSRSPSLFRRVPSAPTGMAVQKTTPASSPAKPSSEGDLDADDSPSGSRQPSPASCRMSVSAKTSPVPSKSASPPKTMLSGQSMGQPKTPVSAGSKLMQRKSIATPSSIGKPASSLIRPRSFVQQSQPTATSSPALFKPAAAGLTPPSQASASSTPAAPASSIATPTRSLLQRRSLLSSRSLAKTPSAPSAMRNSIPGSIPRPTSGLQAPRASFGFRRPSSLTKKS</sequence>
<feature type="compositionally biased region" description="Low complexity" evidence="1">
    <location>
        <begin position="331"/>
        <end position="342"/>
    </location>
</feature>
<name>A0A9W6Y236_9STRA</name>
<feature type="compositionally biased region" description="Polar residues" evidence="1">
    <location>
        <begin position="39"/>
        <end position="50"/>
    </location>
</feature>
<feature type="compositionally biased region" description="Low complexity" evidence="1">
    <location>
        <begin position="367"/>
        <end position="385"/>
    </location>
</feature>
<feature type="region of interest" description="Disordered" evidence="1">
    <location>
        <begin position="305"/>
        <end position="534"/>
    </location>
</feature>
<feature type="compositionally biased region" description="Polar residues" evidence="1">
    <location>
        <begin position="430"/>
        <end position="442"/>
    </location>
</feature>
<dbReference type="Proteomes" id="UP001165121">
    <property type="component" value="Unassembled WGS sequence"/>
</dbReference>
<evidence type="ECO:0000313" key="2">
    <source>
        <dbReference type="EMBL" id="GMF53277.1"/>
    </source>
</evidence>
<accession>A0A9W6Y236</accession>
<dbReference type="OrthoDB" id="129875at2759"/>
<organism evidence="2 3">
    <name type="scientific">Phytophthora fragariaefolia</name>
    <dbReference type="NCBI Taxonomy" id="1490495"/>
    <lineage>
        <taxon>Eukaryota</taxon>
        <taxon>Sar</taxon>
        <taxon>Stramenopiles</taxon>
        <taxon>Oomycota</taxon>
        <taxon>Peronosporomycetes</taxon>
        <taxon>Peronosporales</taxon>
        <taxon>Peronosporaceae</taxon>
        <taxon>Phytophthora</taxon>
    </lineage>
</organism>
<feature type="compositionally biased region" description="Low complexity" evidence="1">
    <location>
        <begin position="453"/>
        <end position="490"/>
    </location>
</feature>
<feature type="region of interest" description="Disordered" evidence="1">
    <location>
        <begin position="77"/>
        <end position="96"/>
    </location>
</feature>
<dbReference type="AlphaFoldDB" id="A0A9W6Y236"/>
<proteinExistence type="predicted"/>
<comment type="caution">
    <text evidence="2">The sequence shown here is derived from an EMBL/GenBank/DDBJ whole genome shotgun (WGS) entry which is preliminary data.</text>
</comment>
<evidence type="ECO:0000256" key="1">
    <source>
        <dbReference type="SAM" id="MobiDB-lite"/>
    </source>
</evidence>
<protein>
    <submittedName>
        <fullName evidence="2">Unnamed protein product</fullName>
    </submittedName>
</protein>
<evidence type="ECO:0000313" key="3">
    <source>
        <dbReference type="Proteomes" id="UP001165121"/>
    </source>
</evidence>